<evidence type="ECO:0000313" key="1">
    <source>
        <dbReference type="EMBL" id="EKC23522.1"/>
    </source>
</evidence>
<dbReference type="AlphaFoldDB" id="K1PHP9"/>
<reference evidence="1" key="1">
    <citation type="journal article" date="2012" name="Nature">
        <title>The oyster genome reveals stress adaptation and complexity of shell formation.</title>
        <authorList>
            <person name="Zhang G."/>
            <person name="Fang X."/>
            <person name="Guo X."/>
            <person name="Li L."/>
            <person name="Luo R."/>
            <person name="Xu F."/>
            <person name="Yang P."/>
            <person name="Zhang L."/>
            <person name="Wang X."/>
            <person name="Qi H."/>
            <person name="Xiong Z."/>
            <person name="Que H."/>
            <person name="Xie Y."/>
            <person name="Holland P.W."/>
            <person name="Paps J."/>
            <person name="Zhu Y."/>
            <person name="Wu F."/>
            <person name="Chen Y."/>
            <person name="Wang J."/>
            <person name="Peng C."/>
            <person name="Meng J."/>
            <person name="Yang L."/>
            <person name="Liu J."/>
            <person name="Wen B."/>
            <person name="Zhang N."/>
            <person name="Huang Z."/>
            <person name="Zhu Q."/>
            <person name="Feng Y."/>
            <person name="Mount A."/>
            <person name="Hedgecock D."/>
            <person name="Xu Z."/>
            <person name="Liu Y."/>
            <person name="Domazet-Loso T."/>
            <person name="Du Y."/>
            <person name="Sun X."/>
            <person name="Zhang S."/>
            <person name="Liu B."/>
            <person name="Cheng P."/>
            <person name="Jiang X."/>
            <person name="Li J."/>
            <person name="Fan D."/>
            <person name="Wang W."/>
            <person name="Fu W."/>
            <person name="Wang T."/>
            <person name="Wang B."/>
            <person name="Zhang J."/>
            <person name="Peng Z."/>
            <person name="Li Y."/>
            <person name="Li N."/>
            <person name="Wang J."/>
            <person name="Chen M."/>
            <person name="He Y."/>
            <person name="Tan F."/>
            <person name="Song X."/>
            <person name="Zheng Q."/>
            <person name="Huang R."/>
            <person name="Yang H."/>
            <person name="Du X."/>
            <person name="Chen L."/>
            <person name="Yang M."/>
            <person name="Gaffney P.M."/>
            <person name="Wang S."/>
            <person name="Luo L."/>
            <person name="She Z."/>
            <person name="Ming Y."/>
            <person name="Huang W."/>
            <person name="Zhang S."/>
            <person name="Huang B."/>
            <person name="Zhang Y."/>
            <person name="Qu T."/>
            <person name="Ni P."/>
            <person name="Miao G."/>
            <person name="Wang J."/>
            <person name="Wang Q."/>
            <person name="Steinberg C.E."/>
            <person name="Wang H."/>
            <person name="Li N."/>
            <person name="Qian L."/>
            <person name="Zhang G."/>
            <person name="Li Y."/>
            <person name="Yang H."/>
            <person name="Liu X."/>
            <person name="Wang J."/>
            <person name="Yin Y."/>
            <person name="Wang J."/>
        </authorList>
    </citation>
    <scope>NUCLEOTIDE SEQUENCE [LARGE SCALE GENOMIC DNA]</scope>
    <source>
        <strain evidence="1">05x7-T-G4-1.051#20</strain>
    </source>
</reference>
<name>K1PHP9_MAGGI</name>
<sequence>MESGLAHRSIQFRDSSLMKLPQQCKKFRQKRHCVFHILHRLGKARVDAKTSLLRCAKSVLGRERKRFSVLGMVALQRERKINVIKLKLFQWERDTKTATVNDREDFSADAADIKCQPRNPNREGTRIFNGRFCSKFYRSSNALLISLHQSLLLVLVISWN</sequence>
<dbReference type="InParanoid" id="K1PHP9"/>
<dbReference type="HOGENOM" id="CLU_1653815_0_0_1"/>
<accession>K1PHP9</accession>
<gene>
    <name evidence="1" type="ORF">CGI_10008206</name>
</gene>
<protein>
    <submittedName>
        <fullName evidence="1">Uncharacterized protein</fullName>
    </submittedName>
</protein>
<proteinExistence type="predicted"/>
<organism evidence="1">
    <name type="scientific">Magallana gigas</name>
    <name type="common">Pacific oyster</name>
    <name type="synonym">Crassostrea gigas</name>
    <dbReference type="NCBI Taxonomy" id="29159"/>
    <lineage>
        <taxon>Eukaryota</taxon>
        <taxon>Metazoa</taxon>
        <taxon>Spiralia</taxon>
        <taxon>Lophotrochozoa</taxon>
        <taxon>Mollusca</taxon>
        <taxon>Bivalvia</taxon>
        <taxon>Autobranchia</taxon>
        <taxon>Pteriomorphia</taxon>
        <taxon>Ostreida</taxon>
        <taxon>Ostreoidea</taxon>
        <taxon>Ostreidae</taxon>
        <taxon>Magallana</taxon>
    </lineage>
</organism>
<dbReference type="EMBL" id="JH815808">
    <property type="protein sequence ID" value="EKC23522.1"/>
    <property type="molecule type" value="Genomic_DNA"/>
</dbReference>